<evidence type="ECO:0000313" key="2">
    <source>
        <dbReference type="EMBL" id="ALZ86641.1"/>
    </source>
</evidence>
<dbReference type="InterPro" id="IPR053728">
    <property type="entry name" value="Alginate_Permeability_Chnl"/>
</dbReference>
<protein>
    <recommendedName>
        <fullName evidence="1">Alginate export domain-containing protein</fullName>
    </recommendedName>
</protein>
<organism evidence="2 3">
    <name type="scientific">Pseudomonas oryzihabitans</name>
    <dbReference type="NCBI Taxonomy" id="47885"/>
    <lineage>
        <taxon>Bacteria</taxon>
        <taxon>Pseudomonadati</taxon>
        <taxon>Pseudomonadota</taxon>
        <taxon>Gammaproteobacteria</taxon>
        <taxon>Pseudomonadales</taxon>
        <taxon>Pseudomonadaceae</taxon>
        <taxon>Pseudomonas</taxon>
    </lineage>
</organism>
<gene>
    <name evidence="2" type="ORF">APT59_21405</name>
</gene>
<sequence>MLFSQGIAAAPSLNLEQPPKPLNRLEVERPLPPGPPRWIEDYRFLDDPAKRTDPFDGLRYQRLSESAWLQTGGEARYRFDTFRDPVFGRRGVNTDHYIQQRLQLHADLHLFDDAVRTFVQLENTRTWNKAIYGPFDQSRTELHQAFIDLNTPLAGGKLMTRIGRQELGYGEQVLVTYRDGPNIRINFDGLRLSWNQPGGYRLDAFALRPVVTGEDSFDDGSDNAVKFYGLYGTLPLAGSLQLDVYGFGQEKDQRSLNGLSGAEQRYTGGVRLFGKADGWDWSWDLMGQGGHLDGAQIRAWAVSSETGYRLAGAWKPRLAMRLDAASGDDRPGDDRAGTFDPLYPKNGVYGNSGLTTLANLYLVGPLLTLAPQPTLQLESGLFAVWRQNTNDGVYLPGMVTVPGSAASSARKTGNLWRNNLRWRPLPYLTLDLEYSYFQAGAAIRQADGDSTSYLSAATTFRF</sequence>
<dbReference type="Pfam" id="PF13372">
    <property type="entry name" value="Alginate_exp"/>
    <property type="match status" value="1"/>
</dbReference>
<dbReference type="EMBL" id="CP013987">
    <property type="protein sequence ID" value="ALZ86641.1"/>
    <property type="molecule type" value="Genomic_DNA"/>
</dbReference>
<dbReference type="AlphaFoldDB" id="A0A0U4P6S3"/>
<dbReference type="KEGG" id="por:APT59_21405"/>
<evidence type="ECO:0000259" key="1">
    <source>
        <dbReference type="Pfam" id="PF13372"/>
    </source>
</evidence>
<name>A0A0U4P6S3_9PSED</name>
<evidence type="ECO:0000313" key="3">
    <source>
        <dbReference type="Proteomes" id="UP000064137"/>
    </source>
</evidence>
<dbReference type="InterPro" id="IPR025388">
    <property type="entry name" value="Alginate_export_dom"/>
</dbReference>
<reference evidence="2 3" key="1">
    <citation type="submission" date="2016-01" db="EMBL/GenBank/DDBJ databases">
        <title>Annotation of Pseudomonas oryzihabitans USDA-ARS-USMARC-56511.</title>
        <authorList>
            <person name="Harhay G.P."/>
            <person name="Harhay D.M."/>
            <person name="Smith T.P.L."/>
            <person name="Bono J.L."/>
            <person name="Heaton M.P."/>
            <person name="Clawson M.L."/>
            <person name="Chitko-Mckown C.G."/>
            <person name="Capik S.F."/>
            <person name="DeDonder K.D."/>
            <person name="Apley M.D."/>
            <person name="Lubbers B.V."/>
            <person name="White B.J."/>
            <person name="Larson R.L."/>
        </authorList>
    </citation>
    <scope>NUCLEOTIDE SEQUENCE [LARGE SCALE GENOMIC DNA]</scope>
    <source>
        <strain evidence="2 3">USDA-ARS-USMARC-56511</strain>
    </source>
</reference>
<feature type="domain" description="Alginate export" evidence="1">
    <location>
        <begin position="68"/>
        <end position="454"/>
    </location>
</feature>
<dbReference type="Proteomes" id="UP000064137">
    <property type="component" value="Chromosome"/>
</dbReference>
<accession>A0A0U4P6S3</accession>
<dbReference type="Gene3D" id="2.40.160.100">
    <property type="match status" value="1"/>
</dbReference>
<proteinExistence type="predicted"/>